<sequence>MAADYASSFPFCRCSAGPSPFSVSPNVRPGGRGQFCFTLRAVRPAQGCTDYCCTKAGLHKIEINVKPECNVFGDVVKATVNGAPTKVGAALQRPPNAAPAANATVLAITQLGLNVAAADGAVVCVTLSLNKNQRGCTDLDALCVPPPGAPAGTCSVALFDSSNECCPQATARVCYSLAITGRPEPEPEPPLRYSPQTCADAAAVIAGAMADAIAAQGVLVIEDFALASCSDDEVRVCATFFSSEEATAIQPQVDAVLEAFRQEAAAGCGPGSYGYTQAISIAGADGSPDCLGGWRCPPKAGYTVLWDTNWDGLPTSPGGWLSAEAAEALCNSDSRCTHWNNFGYYLLGGVRGYFSYGGLCTYVKAGRELFLTQTTGYYCGSATASYVTTSDQPLSALLPLTRITARAGFILEEVKSSFGTGAYYAGPTHGGYVGSGSNFVDLTTVTITQVRTCCAGGSWGNGAQTVQMRTSTGSIVYAGSTTVCSTPQTWVNVPAGYSFAGVQTQSIANPTDNFVHRIAFVFTGCPPKAGYTVLWDTNWDGLPTSTGGQLSAAAAEALCNSDSRCTHWNNFGYYLLGGVRGYFNYGGLCTYVKAGRELFVTQTTGYYCGSATASYVTTSDQPLSALLPLTRITARAGFILEEVKSSFGPGAYYAGPTHGGYVGSGSNFVDLTTVTITQVRTCCAGGSWGNGAQTVQMRTSTGSIVYAGSTTVCSTPQTWVNVPAGYSFAGVQTQSIANPTDNFVHRIAFVFTAPFPSPPPPPSPNPPQPPPAVALQLSSSIFCGSSATAYDAIDSDEDLARLFPANRITGRAGFILEELRTYFDNNNQVGLLHGGYGNSGSNAVDLTAVTITQVRTCCAGGSWGNGAQTIQMRTSTGSIVYAGSTTVCSTPQTWVNVPAGYKFSGVKTWSMSSTTSNYIHRIQFVFAQR</sequence>
<proteinExistence type="predicted"/>
<dbReference type="Proteomes" id="UP000650467">
    <property type="component" value="Unassembled WGS sequence"/>
</dbReference>
<keyword evidence="3" id="KW-1185">Reference proteome</keyword>
<dbReference type="Pfam" id="PF12499">
    <property type="entry name" value="DUF3707"/>
    <property type="match status" value="1"/>
</dbReference>
<evidence type="ECO:0000313" key="2">
    <source>
        <dbReference type="EMBL" id="KAG2427080.1"/>
    </source>
</evidence>
<dbReference type="EMBL" id="JAEHOC010000043">
    <property type="protein sequence ID" value="KAG2427080.1"/>
    <property type="molecule type" value="Genomic_DNA"/>
</dbReference>
<dbReference type="InterPro" id="IPR024616">
    <property type="entry name" value="Pherophorin"/>
</dbReference>
<reference evidence="2" key="1">
    <citation type="journal article" date="2020" name="bioRxiv">
        <title>Comparative genomics of Chlamydomonas.</title>
        <authorList>
            <person name="Craig R.J."/>
            <person name="Hasan A.R."/>
            <person name="Ness R.W."/>
            <person name="Keightley P.D."/>
        </authorList>
    </citation>
    <scope>NUCLEOTIDE SEQUENCE</scope>
    <source>
        <strain evidence="2">SAG 7.73</strain>
    </source>
</reference>
<protein>
    <recommendedName>
        <fullName evidence="1">Pherophorin domain-containing protein</fullName>
    </recommendedName>
</protein>
<feature type="domain" description="Pherophorin" evidence="1">
    <location>
        <begin position="9"/>
        <end position="167"/>
    </location>
</feature>
<organism evidence="2 3">
    <name type="scientific">Chlamydomonas incerta</name>
    <dbReference type="NCBI Taxonomy" id="51695"/>
    <lineage>
        <taxon>Eukaryota</taxon>
        <taxon>Viridiplantae</taxon>
        <taxon>Chlorophyta</taxon>
        <taxon>core chlorophytes</taxon>
        <taxon>Chlorophyceae</taxon>
        <taxon>CS clade</taxon>
        <taxon>Chlamydomonadales</taxon>
        <taxon>Chlamydomonadaceae</taxon>
        <taxon>Chlamydomonas</taxon>
    </lineage>
</organism>
<comment type="caution">
    <text evidence="2">The sequence shown here is derived from an EMBL/GenBank/DDBJ whole genome shotgun (WGS) entry which is preliminary data.</text>
</comment>
<evidence type="ECO:0000313" key="3">
    <source>
        <dbReference type="Proteomes" id="UP000650467"/>
    </source>
</evidence>
<gene>
    <name evidence="2" type="ORF">HXX76_012593</name>
</gene>
<accession>A0A835SUL7</accession>
<name>A0A835SUL7_CHLIN</name>
<dbReference type="AlphaFoldDB" id="A0A835SUL7"/>
<dbReference type="OrthoDB" id="555876at2759"/>
<evidence type="ECO:0000259" key="1">
    <source>
        <dbReference type="Pfam" id="PF12499"/>
    </source>
</evidence>